<dbReference type="PROSITE" id="PS00251">
    <property type="entry name" value="THD_1"/>
    <property type="match status" value="1"/>
</dbReference>
<dbReference type="RefSeq" id="XP_031762740.1">
    <property type="nucleotide sequence ID" value="XM_031906880.1"/>
</dbReference>
<dbReference type="Pfam" id="PF00229">
    <property type="entry name" value="TNF"/>
    <property type="match status" value="1"/>
</dbReference>
<protein>
    <submittedName>
        <fullName evidence="8">Lymphotoxin beta</fullName>
    </submittedName>
    <submittedName>
        <fullName evidence="10">Lymphotoxin-beta isoform X1</fullName>
    </submittedName>
</protein>
<dbReference type="Proteomes" id="UP000008143">
    <property type="component" value="Chromosome 8"/>
</dbReference>
<keyword evidence="6" id="KW-0732">Signal</keyword>
<evidence type="ECO:0000256" key="1">
    <source>
        <dbReference type="ARBA" id="ARBA00004606"/>
    </source>
</evidence>
<keyword evidence="9" id="KW-1185">Reference proteome</keyword>
<dbReference type="GO" id="GO:0005615">
    <property type="term" value="C:extracellular space"/>
    <property type="evidence" value="ECO:0000318"/>
    <property type="project" value="GO_Central"/>
</dbReference>
<dbReference type="OrthoDB" id="9933527at2759"/>
<evidence type="ECO:0000256" key="6">
    <source>
        <dbReference type="SAM" id="SignalP"/>
    </source>
</evidence>
<reference evidence="8" key="1">
    <citation type="journal article" date="2010" name="Science">
        <title>The genome of the Western clawed frog Xenopus tropicalis.</title>
        <authorList>
            <person name="Hellsten U."/>
            <person name="Harland R.M."/>
            <person name="Gilchrist M.J."/>
            <person name="Hendrix D."/>
            <person name="Jurka J."/>
            <person name="Kapitonov V."/>
            <person name="Ovcharenko I."/>
            <person name="Putnam N.H."/>
            <person name="Shu S."/>
            <person name="Taher L."/>
            <person name="Blitz I.L."/>
            <person name="Blumberg B."/>
            <person name="Dichmann D.S."/>
            <person name="Dubchak I."/>
            <person name="Amaya E."/>
            <person name="Detter J.C."/>
            <person name="Fletcher R."/>
            <person name="Gerhard D.S."/>
            <person name="Goodstein D."/>
            <person name="Graves T."/>
            <person name="Grigoriev I.V."/>
            <person name="Grimwood J."/>
            <person name="Kawashima T."/>
            <person name="Lindquist E."/>
            <person name="Lucas S.M."/>
            <person name="Mead P.E."/>
            <person name="Mitros T."/>
            <person name="Ogino H."/>
            <person name="Ohta Y."/>
            <person name="Poliakov A.V."/>
            <person name="Pollet N."/>
            <person name="Robert J."/>
            <person name="Salamov A."/>
            <person name="Sater A.K."/>
            <person name="Schmutz J."/>
            <person name="Terry A."/>
            <person name="Vize P.D."/>
            <person name="Warren W.C."/>
            <person name="Wells D."/>
            <person name="Wills A."/>
            <person name="Wilson R.K."/>
            <person name="Zimmerman L.B."/>
            <person name="Zorn A.M."/>
            <person name="Grainger R."/>
            <person name="Grammer T."/>
            <person name="Khokha M.K."/>
            <person name="Richardson P.M."/>
            <person name="Rokhsar D.S."/>
        </authorList>
    </citation>
    <scope>NUCLEOTIDE SEQUENCE [LARGE SCALE GENOMIC DNA]</scope>
    <source>
        <strain evidence="8">Nigerian</strain>
    </source>
</reference>
<feature type="domain" description="THD" evidence="7">
    <location>
        <begin position="51"/>
        <end position="188"/>
    </location>
</feature>
<dbReference type="SMART" id="SM00207">
    <property type="entry name" value="TNF"/>
    <property type="match status" value="1"/>
</dbReference>
<keyword evidence="5" id="KW-0325">Glycoprotein</keyword>
<name>A0A803JE53_XENTR</name>
<dbReference type="GeneTree" id="ENSGT01060000248544"/>
<organism evidence="8">
    <name type="scientific">Xenopus tropicalis</name>
    <name type="common">Western clawed frog</name>
    <name type="synonym">Silurana tropicalis</name>
    <dbReference type="NCBI Taxonomy" id="8364"/>
    <lineage>
        <taxon>Eukaryota</taxon>
        <taxon>Metazoa</taxon>
        <taxon>Chordata</taxon>
        <taxon>Craniata</taxon>
        <taxon>Vertebrata</taxon>
        <taxon>Euteleostomi</taxon>
        <taxon>Amphibia</taxon>
        <taxon>Batrachia</taxon>
        <taxon>Anura</taxon>
        <taxon>Pipoidea</taxon>
        <taxon>Pipidae</taxon>
        <taxon>Xenopodinae</taxon>
        <taxon>Xenopus</taxon>
        <taxon>Silurana</taxon>
    </lineage>
</organism>
<dbReference type="PANTHER" id="PTHR11471:SF29">
    <property type="entry name" value="LYMPHOTOXIN-BETA"/>
    <property type="match status" value="1"/>
</dbReference>
<dbReference type="Bgee" id="ENSXETG00000002504">
    <property type="expression patterns" value="Expressed in egg cell and 7 other cell types or tissues"/>
</dbReference>
<evidence type="ECO:0000256" key="3">
    <source>
        <dbReference type="ARBA" id="ARBA00022514"/>
    </source>
</evidence>
<dbReference type="GO" id="GO:2001238">
    <property type="term" value="P:positive regulation of extrinsic apoptotic signaling pathway"/>
    <property type="evidence" value="ECO:0000318"/>
    <property type="project" value="GO_Central"/>
</dbReference>
<dbReference type="GO" id="GO:0016020">
    <property type="term" value="C:membrane"/>
    <property type="evidence" value="ECO:0007669"/>
    <property type="project" value="UniProtKB-SubCell"/>
</dbReference>
<dbReference type="CDD" id="cd00184">
    <property type="entry name" value="TNF"/>
    <property type="match status" value="1"/>
</dbReference>
<dbReference type="InterPro" id="IPR008983">
    <property type="entry name" value="Tumour_necrosis_fac-like_dom"/>
</dbReference>
<reference evidence="10" key="3">
    <citation type="submission" date="2025-04" db="UniProtKB">
        <authorList>
            <consortium name="RefSeq"/>
        </authorList>
    </citation>
    <scope>IDENTIFICATION</scope>
    <source>
        <strain evidence="10">Nigerian</strain>
        <tissue evidence="10">Liver and blood</tissue>
    </source>
</reference>
<dbReference type="AGR" id="Xenbase:XB-GENE-494846"/>
<dbReference type="PANTHER" id="PTHR11471">
    <property type="entry name" value="TUMOR NECROSIS FACTOR FAMILY MEMBER"/>
    <property type="match status" value="1"/>
</dbReference>
<dbReference type="GO" id="GO:0005164">
    <property type="term" value="F:tumor necrosis factor receptor binding"/>
    <property type="evidence" value="ECO:0007669"/>
    <property type="project" value="InterPro"/>
</dbReference>
<comment type="similarity">
    <text evidence="2">Belongs to the tumor necrosis factor family.</text>
</comment>
<dbReference type="GO" id="GO:0007166">
    <property type="term" value="P:cell surface receptor signaling pathway"/>
    <property type="evidence" value="ECO:0000318"/>
    <property type="project" value="GO_Central"/>
</dbReference>
<dbReference type="Xenbase" id="XB-GENE-494846">
    <property type="gene designation" value="ltb"/>
</dbReference>
<dbReference type="PRINTS" id="PR01237">
    <property type="entry name" value="TNFC"/>
</dbReference>
<gene>
    <name evidence="8 10 11" type="primary">ltb</name>
    <name evidence="10" type="synonym">LT-b</name>
    <name evidence="10" type="synonym">p33</name>
    <name evidence="10" type="synonym">tnfc</name>
    <name evidence="10" type="synonym">tnfsf3</name>
    <name evidence="10" type="synonym">xltb</name>
</gene>
<keyword evidence="4" id="KW-0472">Membrane</keyword>
<evidence type="ECO:0000313" key="11">
    <source>
        <dbReference type="Xenbase" id="XB-GENE-494846"/>
    </source>
</evidence>
<comment type="subcellular location">
    <subcellularLocation>
        <location evidence="1">Membrane</location>
        <topology evidence="1">Single-pass type II membrane protein</topology>
    </subcellularLocation>
</comment>
<sequence>MRASLGPLVAILFGTLVLLQPVAGSRAKGTDGKPQRGKQVNNWQKRNANKSAAHLVGIIHGTNKTLRWKPTHELSFIRPSMKYADTNLIVHRDGLYYVYCQVGFYGKVPNIVLFNHVIIQHDSDTVTTLLSGTESVVGPPPGSSMWYATLAQGGLAKLKSGDHISVIVSHPDLIYDSDGMTFFGLIMVS</sequence>
<dbReference type="GeneID" id="100135022"/>
<dbReference type="PROSITE" id="PS50049">
    <property type="entry name" value="THD_2"/>
    <property type="match status" value="1"/>
</dbReference>
<evidence type="ECO:0000256" key="5">
    <source>
        <dbReference type="ARBA" id="ARBA00023180"/>
    </source>
</evidence>
<evidence type="ECO:0000313" key="8">
    <source>
        <dbReference type="Ensembl" id="ENSXETP00000106167"/>
    </source>
</evidence>
<feature type="signal peptide" evidence="6">
    <location>
        <begin position="1"/>
        <end position="24"/>
    </location>
</feature>
<evidence type="ECO:0000313" key="9">
    <source>
        <dbReference type="Proteomes" id="UP000008143"/>
    </source>
</evidence>
<dbReference type="InterPro" id="IPR021184">
    <property type="entry name" value="TNF_CS"/>
</dbReference>
<accession>A0A803JE53</accession>
<feature type="chain" id="PRO_5044662848" evidence="6">
    <location>
        <begin position="25"/>
        <end position="189"/>
    </location>
</feature>
<dbReference type="SUPFAM" id="SSF49842">
    <property type="entry name" value="TNF-like"/>
    <property type="match status" value="1"/>
</dbReference>
<dbReference type="CTD" id="4050"/>
<dbReference type="AlphaFoldDB" id="A0A803JE53"/>
<dbReference type="InterPro" id="IPR002961">
    <property type="entry name" value="TNF_C"/>
</dbReference>
<proteinExistence type="inferred from homology"/>
<dbReference type="Reactome" id="R-XTR-5668541">
    <property type="pathway name" value="TNFR2 non-canonical NF-kB pathway"/>
</dbReference>
<dbReference type="InterPro" id="IPR006052">
    <property type="entry name" value="TNF_dom"/>
</dbReference>
<keyword evidence="3" id="KW-0202">Cytokine</keyword>
<dbReference type="OMA" id="PLCIRRS"/>
<evidence type="ECO:0000256" key="2">
    <source>
        <dbReference type="ARBA" id="ARBA00008670"/>
    </source>
</evidence>
<dbReference type="GO" id="GO:0006955">
    <property type="term" value="P:immune response"/>
    <property type="evidence" value="ECO:0007669"/>
    <property type="project" value="InterPro"/>
</dbReference>
<evidence type="ECO:0000256" key="4">
    <source>
        <dbReference type="ARBA" id="ARBA00023136"/>
    </source>
</evidence>
<dbReference type="GO" id="GO:0005125">
    <property type="term" value="F:cytokine activity"/>
    <property type="evidence" value="ECO:0000318"/>
    <property type="project" value="GO_Central"/>
</dbReference>
<evidence type="ECO:0000313" key="10">
    <source>
        <dbReference type="RefSeq" id="XP_031762740.1"/>
    </source>
</evidence>
<dbReference type="GO" id="GO:0043123">
    <property type="term" value="P:positive regulation of canonical NF-kappaB signal transduction"/>
    <property type="evidence" value="ECO:0000318"/>
    <property type="project" value="GO_Central"/>
</dbReference>
<evidence type="ECO:0000259" key="7">
    <source>
        <dbReference type="PROSITE" id="PS50049"/>
    </source>
</evidence>
<reference evidence="8" key="2">
    <citation type="submission" date="2021-03" db="UniProtKB">
        <authorList>
            <consortium name="Ensembl"/>
        </authorList>
    </citation>
    <scope>IDENTIFICATION</scope>
</reference>
<dbReference type="Ensembl" id="ENSXETT00000117033">
    <property type="protein sequence ID" value="ENSXETP00000106167"/>
    <property type="gene ID" value="ENSXETG00000002504"/>
</dbReference>
<dbReference type="Gene3D" id="2.60.120.40">
    <property type="match status" value="1"/>
</dbReference>